<reference evidence="2" key="1">
    <citation type="journal article" date="2014" name="Int. J. Syst. Evol. Microbiol.">
        <title>Complete genome sequence of Corynebacterium casei LMG S-19264T (=DSM 44701T), isolated from a smear-ripened cheese.</title>
        <authorList>
            <consortium name="US DOE Joint Genome Institute (JGI-PGF)"/>
            <person name="Walter F."/>
            <person name="Albersmeier A."/>
            <person name="Kalinowski J."/>
            <person name="Ruckert C."/>
        </authorList>
    </citation>
    <scope>NUCLEOTIDE SEQUENCE</scope>
    <source>
        <strain evidence="2">CGMCC 1.15322</strain>
    </source>
</reference>
<dbReference type="SUPFAM" id="SSF53756">
    <property type="entry name" value="UDP-Glycosyltransferase/glycogen phosphorylase"/>
    <property type="match status" value="1"/>
</dbReference>
<evidence type="ECO:0000259" key="1">
    <source>
        <dbReference type="Pfam" id="PF13579"/>
    </source>
</evidence>
<proteinExistence type="predicted"/>
<dbReference type="Pfam" id="PF13692">
    <property type="entry name" value="Glyco_trans_1_4"/>
    <property type="match status" value="1"/>
</dbReference>
<dbReference type="GO" id="GO:0016758">
    <property type="term" value="F:hexosyltransferase activity"/>
    <property type="evidence" value="ECO:0007669"/>
    <property type="project" value="TreeGrafter"/>
</dbReference>
<protein>
    <submittedName>
        <fullName evidence="2">Glycosyltransferase WbuB</fullName>
    </submittedName>
</protein>
<dbReference type="PANTHER" id="PTHR45947:SF3">
    <property type="entry name" value="SULFOQUINOVOSYL TRANSFERASE SQD2"/>
    <property type="match status" value="1"/>
</dbReference>
<evidence type="ECO:0000313" key="3">
    <source>
        <dbReference type="Proteomes" id="UP000620596"/>
    </source>
</evidence>
<keyword evidence="3" id="KW-1185">Reference proteome</keyword>
<dbReference type="Proteomes" id="UP000620596">
    <property type="component" value="Unassembled WGS sequence"/>
</dbReference>
<dbReference type="EMBL" id="BMIG01000004">
    <property type="protein sequence ID" value="GGA94561.1"/>
    <property type="molecule type" value="Genomic_DNA"/>
</dbReference>
<sequence length="412" mass="45905">MRNRMRVWYLSAYDQPGGQSTRTHDYSRELVRRGHEVTMFTNGFCHFTHTERLGADERWRVEMVDGIRVVWLKTRPYNGNGAGRGLNMLDNVRRILQASKVLGDKPDVILGPSVPTLTGWAAARLAQRYRVPFIFEVRDVWPDALVDIGGLSKRSPVYHVFRYLEKMLYRKAERISSTLPHLSEHVAASGNDPAKIVCIPNGVDLTPYTRDAAYDGGEGRQLVVMYVGGFGLDHDVPTIIRAAKLLQDAGDKTFRFIVIGGGVRKAEAEEQVRSYKLRNLELREPIPKSRIPETQRGADILVAAITDSRSYRFGLNLNKLCAYFASARPVLFSGNPPNDPVRDSGAGVSVAAEDPAAMVAGFKELAAMGPARRIEMGERGRMYAQTTLSMEALGARMENMLASAIEEYKARS</sequence>
<gene>
    <name evidence="2" type="ORF">GCM10011496_14530</name>
</gene>
<name>A0A916SDC4_9BURK</name>
<evidence type="ECO:0000313" key="2">
    <source>
        <dbReference type="EMBL" id="GGA94561.1"/>
    </source>
</evidence>
<dbReference type="AlphaFoldDB" id="A0A916SDC4"/>
<accession>A0A916SDC4</accession>
<dbReference type="Pfam" id="PF13579">
    <property type="entry name" value="Glyco_trans_4_4"/>
    <property type="match status" value="1"/>
</dbReference>
<dbReference type="PANTHER" id="PTHR45947">
    <property type="entry name" value="SULFOQUINOVOSYL TRANSFERASE SQD2"/>
    <property type="match status" value="1"/>
</dbReference>
<dbReference type="Gene3D" id="3.40.50.2000">
    <property type="entry name" value="Glycogen Phosphorylase B"/>
    <property type="match status" value="2"/>
</dbReference>
<dbReference type="InterPro" id="IPR028098">
    <property type="entry name" value="Glyco_trans_4-like_N"/>
</dbReference>
<dbReference type="CDD" id="cd03794">
    <property type="entry name" value="GT4_WbuB-like"/>
    <property type="match status" value="1"/>
</dbReference>
<feature type="domain" description="Glycosyltransferase subfamily 4-like N-terminal" evidence="1">
    <location>
        <begin position="17"/>
        <end position="202"/>
    </location>
</feature>
<comment type="caution">
    <text evidence="2">The sequence shown here is derived from an EMBL/GenBank/DDBJ whole genome shotgun (WGS) entry which is preliminary data.</text>
</comment>
<organism evidence="2 3">
    <name type="scientific">Polaromonas eurypsychrophila</name>
    <dbReference type="NCBI Taxonomy" id="1614635"/>
    <lineage>
        <taxon>Bacteria</taxon>
        <taxon>Pseudomonadati</taxon>
        <taxon>Pseudomonadota</taxon>
        <taxon>Betaproteobacteria</taxon>
        <taxon>Burkholderiales</taxon>
        <taxon>Comamonadaceae</taxon>
        <taxon>Polaromonas</taxon>
    </lineage>
</organism>
<dbReference type="InterPro" id="IPR050194">
    <property type="entry name" value="Glycosyltransferase_grp1"/>
</dbReference>
<reference evidence="2" key="2">
    <citation type="submission" date="2020-09" db="EMBL/GenBank/DDBJ databases">
        <authorList>
            <person name="Sun Q."/>
            <person name="Zhou Y."/>
        </authorList>
    </citation>
    <scope>NUCLEOTIDE SEQUENCE</scope>
    <source>
        <strain evidence="2">CGMCC 1.15322</strain>
    </source>
</reference>